<dbReference type="EMBL" id="FMZW01000054">
    <property type="protein sequence ID" value="SDF39627.1"/>
    <property type="molecule type" value="Genomic_DNA"/>
</dbReference>
<dbReference type="RefSeq" id="WP_092089566.1">
    <property type="nucleotide sequence ID" value="NZ_FMZW01000054.1"/>
</dbReference>
<proteinExistence type="predicted"/>
<name>A0A1G7QPQ5_9BRAD</name>
<evidence type="ECO:0000313" key="2">
    <source>
        <dbReference type="EMBL" id="SDF39627.1"/>
    </source>
</evidence>
<sequence>MADASRRQGDLFESPPTYSSIPIDAHQQMLELLKELLAEALTDSAAETHDVSGEDSGEQDHA</sequence>
<evidence type="ECO:0000256" key="1">
    <source>
        <dbReference type="SAM" id="MobiDB-lite"/>
    </source>
</evidence>
<protein>
    <submittedName>
        <fullName evidence="3">Uncharacterized protein</fullName>
    </submittedName>
</protein>
<dbReference type="Proteomes" id="UP000199245">
    <property type="component" value="Unassembled WGS sequence"/>
</dbReference>
<organism evidence="3 4">
    <name type="scientific">Bradyrhizobium brasilense</name>
    <dbReference type="NCBI Taxonomy" id="1419277"/>
    <lineage>
        <taxon>Bacteria</taxon>
        <taxon>Pseudomonadati</taxon>
        <taxon>Pseudomonadota</taxon>
        <taxon>Alphaproteobacteria</taxon>
        <taxon>Hyphomicrobiales</taxon>
        <taxon>Nitrobacteraceae</taxon>
        <taxon>Bradyrhizobium</taxon>
    </lineage>
</organism>
<dbReference type="EMBL" id="FMZW01000100">
    <property type="protein sequence ID" value="SDF99620.1"/>
    <property type="molecule type" value="Genomic_DNA"/>
</dbReference>
<feature type="compositionally biased region" description="Basic and acidic residues" evidence="1">
    <location>
        <begin position="1"/>
        <end position="10"/>
    </location>
</feature>
<dbReference type="AlphaFoldDB" id="A0A1G7QPQ5"/>
<accession>A0A1G7QPQ5</accession>
<reference evidence="3 4" key="1">
    <citation type="submission" date="2016-10" db="EMBL/GenBank/DDBJ databases">
        <authorList>
            <person name="de Groot N.N."/>
        </authorList>
    </citation>
    <scope>NUCLEOTIDE SEQUENCE [LARGE SCALE GENOMIC DNA]</scope>
    <source>
        <strain evidence="3 4">R5</strain>
    </source>
</reference>
<feature type="region of interest" description="Disordered" evidence="1">
    <location>
        <begin position="1"/>
        <end position="20"/>
    </location>
</feature>
<evidence type="ECO:0000313" key="4">
    <source>
        <dbReference type="Proteomes" id="UP000199245"/>
    </source>
</evidence>
<gene>
    <name evidence="2" type="ORF">SAMN05216337_10542</name>
    <name evidence="3" type="ORF">SAMN05216337_11002</name>
</gene>
<evidence type="ECO:0000313" key="3">
    <source>
        <dbReference type="EMBL" id="SDF99620.1"/>
    </source>
</evidence>